<organism evidence="2">
    <name type="scientific">Ixodes ricinus</name>
    <name type="common">Common tick</name>
    <name type="synonym">Acarus ricinus</name>
    <dbReference type="NCBI Taxonomy" id="34613"/>
    <lineage>
        <taxon>Eukaryota</taxon>
        <taxon>Metazoa</taxon>
        <taxon>Ecdysozoa</taxon>
        <taxon>Arthropoda</taxon>
        <taxon>Chelicerata</taxon>
        <taxon>Arachnida</taxon>
        <taxon>Acari</taxon>
        <taxon>Parasitiformes</taxon>
        <taxon>Ixodida</taxon>
        <taxon>Ixodoidea</taxon>
        <taxon>Ixodidae</taxon>
        <taxon>Ixodinae</taxon>
        <taxon>Ixodes</taxon>
    </lineage>
</organism>
<dbReference type="AlphaFoldDB" id="A0A6B0U1W2"/>
<accession>A0A6B0U1W2</accession>
<feature type="chain" id="PRO_5025372444" evidence="1">
    <location>
        <begin position="28"/>
        <end position="68"/>
    </location>
</feature>
<feature type="signal peptide" evidence="1">
    <location>
        <begin position="1"/>
        <end position="27"/>
    </location>
</feature>
<evidence type="ECO:0000313" key="2">
    <source>
        <dbReference type="EMBL" id="MXU82346.1"/>
    </source>
</evidence>
<proteinExistence type="predicted"/>
<name>A0A6B0U1W2_IXORI</name>
<evidence type="ECO:0000256" key="1">
    <source>
        <dbReference type="SAM" id="SignalP"/>
    </source>
</evidence>
<reference evidence="2" key="1">
    <citation type="submission" date="2019-12" db="EMBL/GenBank/DDBJ databases">
        <title>An insight into the sialome of adult female Ixodes ricinus ticks feeding for 6 days.</title>
        <authorList>
            <person name="Perner J."/>
            <person name="Ribeiro J.M.C."/>
        </authorList>
    </citation>
    <scope>NUCLEOTIDE SEQUENCE</scope>
    <source>
        <strain evidence="2">Semi-engorged</strain>
        <tissue evidence="2">Salivary glands</tissue>
    </source>
</reference>
<protein>
    <submittedName>
        <fullName evidence="2">Putative secreted protein</fullName>
    </submittedName>
</protein>
<dbReference type="EMBL" id="GIFC01000263">
    <property type="protein sequence ID" value="MXU82346.1"/>
    <property type="molecule type" value="Transcribed_RNA"/>
</dbReference>
<keyword evidence="1" id="KW-0732">Signal</keyword>
<sequence length="68" mass="7265">MCKKLQSATCCTKMSFLLNIVLNLALACVLRASTRGISVLGEVAYVGEHPRISAMGPENMLGVLLVDL</sequence>
<dbReference type="PROSITE" id="PS51257">
    <property type="entry name" value="PROKAR_LIPOPROTEIN"/>
    <property type="match status" value="1"/>
</dbReference>